<proteinExistence type="predicted"/>
<dbReference type="AlphaFoldDB" id="A0A3G1B4J7"/>
<dbReference type="OrthoDB" id="6846at2157"/>
<name>A0A3G1B4J7_9ARCH</name>
<evidence type="ECO:0000313" key="2">
    <source>
        <dbReference type="Proteomes" id="UP000266745"/>
    </source>
</evidence>
<reference evidence="1 2" key="1">
    <citation type="journal article" date="2016" name="Sci. Rep.">
        <title>A novel ammonia-oxidizing archaeon from wastewater treatment plant: Its enrichment, physiological and genomic characteristics.</title>
        <authorList>
            <person name="Li Y."/>
            <person name="Ding K."/>
            <person name="Wen X."/>
            <person name="Zhang B."/>
            <person name="Shen B."/>
            <person name="Yang Y."/>
        </authorList>
    </citation>
    <scope>NUCLEOTIDE SEQUENCE [LARGE SCALE GENOMIC DNA]</scope>
    <source>
        <strain evidence="1 2">SAT1</strain>
    </source>
</reference>
<keyword evidence="2" id="KW-1185">Reference proteome</keyword>
<sequence length="126" mass="14447">MDSETFGIEKGHGQEAIEWLNEEAKKDNLKFEARLYGQEIETQNFGAFEMFSWIGDVQTARKMTIKVSKRFKIKVIEGGYKTKEKIFKLAKQDYGVVRKGDKVIGHLAFSAPVLGGKWKVSEEELR</sequence>
<dbReference type="Proteomes" id="UP000266745">
    <property type="component" value="Chromosome"/>
</dbReference>
<dbReference type="KEGG" id="tah:SU86_002990"/>
<accession>A0A3G1B4J7</accession>
<evidence type="ECO:0000313" key="1">
    <source>
        <dbReference type="EMBL" id="AJZ76596.1"/>
    </source>
</evidence>
<dbReference type="STRING" id="1603555.SU86_002990"/>
<protein>
    <submittedName>
        <fullName evidence="1">Uncharacterized protein</fullName>
    </submittedName>
</protein>
<dbReference type="EMBL" id="CP011097">
    <property type="protein sequence ID" value="AJZ76596.1"/>
    <property type="molecule type" value="Genomic_DNA"/>
</dbReference>
<organism evidence="1 2">
    <name type="scientific">Candidatus Nitrosotenuis cloacae</name>
    <dbReference type="NCBI Taxonomy" id="1603555"/>
    <lineage>
        <taxon>Archaea</taxon>
        <taxon>Nitrososphaerota</taxon>
        <taxon>Candidatus Nitrosotenuis</taxon>
    </lineage>
</organism>
<gene>
    <name evidence="1" type="ORF">SU86_002990</name>
</gene>